<evidence type="ECO:0000256" key="1">
    <source>
        <dbReference type="SAM" id="MobiDB-lite"/>
    </source>
</evidence>
<dbReference type="STRING" id="670580.A0A1X6MUI7"/>
<evidence type="ECO:0000313" key="3">
    <source>
        <dbReference type="Proteomes" id="UP000194127"/>
    </source>
</evidence>
<dbReference type="AlphaFoldDB" id="A0A1X6MUI7"/>
<evidence type="ECO:0000313" key="2">
    <source>
        <dbReference type="EMBL" id="OSX60028.1"/>
    </source>
</evidence>
<feature type="region of interest" description="Disordered" evidence="1">
    <location>
        <begin position="959"/>
        <end position="978"/>
    </location>
</feature>
<name>A0A1X6MUI7_9APHY</name>
<feature type="compositionally biased region" description="Low complexity" evidence="1">
    <location>
        <begin position="76"/>
        <end position="90"/>
    </location>
</feature>
<evidence type="ECO:0008006" key="4">
    <source>
        <dbReference type="Google" id="ProtNLM"/>
    </source>
</evidence>
<feature type="compositionally biased region" description="Low complexity" evidence="1">
    <location>
        <begin position="717"/>
        <end position="747"/>
    </location>
</feature>
<dbReference type="EMBL" id="KZ110601">
    <property type="protein sequence ID" value="OSX60028.1"/>
    <property type="molecule type" value="Genomic_DNA"/>
</dbReference>
<feature type="compositionally biased region" description="Low complexity" evidence="1">
    <location>
        <begin position="765"/>
        <end position="789"/>
    </location>
</feature>
<proteinExistence type="predicted"/>
<keyword evidence="3" id="KW-1185">Reference proteome</keyword>
<feature type="compositionally biased region" description="Low complexity" evidence="1">
    <location>
        <begin position="454"/>
        <end position="468"/>
    </location>
</feature>
<reference evidence="2 3" key="1">
    <citation type="submission" date="2017-04" db="EMBL/GenBank/DDBJ databases">
        <title>Genome Sequence of the Model Brown-Rot Fungus Postia placenta SB12.</title>
        <authorList>
            <consortium name="DOE Joint Genome Institute"/>
            <person name="Gaskell J."/>
            <person name="Kersten P."/>
            <person name="Larrondo L.F."/>
            <person name="Canessa P."/>
            <person name="Martinez D."/>
            <person name="Hibbett D."/>
            <person name="Schmoll M."/>
            <person name="Kubicek C.P."/>
            <person name="Martinez A.T."/>
            <person name="Yadav J."/>
            <person name="Master E."/>
            <person name="Magnuson J.K."/>
            <person name="James T."/>
            <person name="Yaver D."/>
            <person name="Berka R."/>
            <person name="Labutti K."/>
            <person name="Lipzen A."/>
            <person name="Aerts A."/>
            <person name="Barry K."/>
            <person name="Henrissat B."/>
            <person name="Blanchette R."/>
            <person name="Grigoriev I."/>
            <person name="Cullen D."/>
        </authorList>
    </citation>
    <scope>NUCLEOTIDE SEQUENCE [LARGE SCALE GENOMIC DNA]</scope>
    <source>
        <strain evidence="2 3">MAD-698-R-SB12</strain>
    </source>
</reference>
<dbReference type="Proteomes" id="UP000194127">
    <property type="component" value="Unassembled WGS sequence"/>
</dbReference>
<feature type="region of interest" description="Disordered" evidence="1">
    <location>
        <begin position="494"/>
        <end position="530"/>
    </location>
</feature>
<feature type="compositionally biased region" description="Pro residues" evidence="1">
    <location>
        <begin position="916"/>
        <end position="942"/>
    </location>
</feature>
<feature type="region of interest" description="Disordered" evidence="1">
    <location>
        <begin position="194"/>
        <end position="216"/>
    </location>
</feature>
<feature type="region of interest" description="Disordered" evidence="1">
    <location>
        <begin position="576"/>
        <end position="611"/>
    </location>
</feature>
<dbReference type="OrthoDB" id="3256387at2759"/>
<protein>
    <recommendedName>
        <fullName evidence="4">PH domain-containing protein</fullName>
    </recommendedName>
</protein>
<feature type="compositionally biased region" description="Low complexity" evidence="1">
    <location>
        <begin position="513"/>
        <end position="527"/>
    </location>
</feature>
<feature type="compositionally biased region" description="Low complexity" evidence="1">
    <location>
        <begin position="410"/>
        <end position="444"/>
    </location>
</feature>
<feature type="region of interest" description="Disordered" evidence="1">
    <location>
        <begin position="407"/>
        <end position="481"/>
    </location>
</feature>
<accession>A0A1X6MUI7</accession>
<feature type="compositionally biased region" description="Pro residues" evidence="1">
    <location>
        <begin position="810"/>
        <end position="829"/>
    </location>
</feature>
<feature type="compositionally biased region" description="Pro residues" evidence="1">
    <location>
        <begin position="963"/>
        <end position="977"/>
    </location>
</feature>
<gene>
    <name evidence="2" type="ORF">POSPLADRAFT_1059317</name>
</gene>
<dbReference type="GeneID" id="36326094"/>
<sequence>MASRPTSPALFGRPFLFSSDESRRTSKQQDAGPRSRTSSLPPTSPVTAAHSDPFTAHPSGSSSFVTYDNEPPALVSSSLTSSASSTTSSSPNGGAHPTLASLPKRARGSLLFAASSLSFSRPSLKSKVRPPSMSRKQSTGAAAMPFMYSEVIEIAAAPPRDDEDAERERLRDAAAQSIGLDPVLLEERSFSLDEEAEDTELASASQHHEHTRAATPAASISPLSLALILPPFPATRASLEPFVTMTARVPKHYSPPSYSLLKLTFARQWKTRALLLTVAIHPPSPTQPHGTGHGPTACLHVFKNPNPTQDDRELERLPIGADSHVFVAEEDVAGRRGVVKVGSAGGEQMVLHMVDVVEAQAWIAAVKQAVLSQRSVRAGLGVVSPSSSAVEPRGDLDVMLSMRAQGMLTSPSPTSSSSPPEVDSSNASQRSVSVSRSPSGPVSALRGLFTGAGTRPRSPSTVSTTNPRSSDDTDDAEDSFGRAGTNLLSMLRSNSITGERSASPATPTTSGFSRTPPLTSSTPSTPRQTDAPLLDRKILQDDQIAIVEAQSHSNPPIFANGMDVGTLFRGKHASATLRASAGSPSLNPPPRRRAWTSSGGAPTGPRARPESAYTYTHANGSTADSFGLRQTNSSIIGSGAGSMFLNATPPGASEGGRPRTSFSSMSSYASGEPRTSADIGRSNSKRWSRQSTLAQRLTPPDSALPEVPNSPPGSPGSGSSFRSSMRHPYAAEGSSSPSAGAPTRPASVQGSPQSFMLNLRDYSKRASSSSARSVSSASTSHSRATNGNSINGGGSSFLGHRPRSSHRTSMPPPQRPAPLSALPPTPPPATADDTAFSTRPKTPSSAPPIKTSFRESFSLRPNRLSLSPPSLPPSTGLPPRPDETPTSSFGSTSISFRSHRRNSSTGNGAVSLTPIPASPTPLNSPYPPPSGPLPPTPEVQLLPPPTSRAASIKVRLRLKSAPAQPPQADIPPHPSPVPSTINPYSVPSTPIGEPIICVQNDPSFLFTAPSTPPPLSRSIIRAASPASSLEGVTSLSPPPRRGSRRVSTQQAGDDARDSAESRPPTSDAAGPEVDSRRLSITLSPPTSAVSLVQV</sequence>
<feature type="compositionally biased region" description="Low complexity" evidence="1">
    <location>
        <begin position="886"/>
        <end position="896"/>
    </location>
</feature>
<feature type="compositionally biased region" description="Polar residues" evidence="1">
    <location>
        <begin position="1078"/>
        <end position="1094"/>
    </location>
</feature>
<feature type="compositionally biased region" description="Low complexity" evidence="1">
    <location>
        <begin position="858"/>
        <end position="868"/>
    </location>
</feature>
<feature type="region of interest" description="Disordered" evidence="1">
    <location>
        <begin position="122"/>
        <end position="141"/>
    </location>
</feature>
<feature type="compositionally biased region" description="Polar residues" evidence="1">
    <location>
        <begin position="660"/>
        <end position="669"/>
    </location>
</feature>
<dbReference type="RefSeq" id="XP_024336822.1">
    <property type="nucleotide sequence ID" value="XM_024481144.1"/>
</dbReference>
<feature type="region of interest" description="Disordered" evidence="1">
    <location>
        <begin position="1023"/>
        <end position="1094"/>
    </location>
</feature>
<organism evidence="2 3">
    <name type="scientific">Postia placenta MAD-698-R-SB12</name>
    <dbReference type="NCBI Taxonomy" id="670580"/>
    <lineage>
        <taxon>Eukaryota</taxon>
        <taxon>Fungi</taxon>
        <taxon>Dikarya</taxon>
        <taxon>Basidiomycota</taxon>
        <taxon>Agaricomycotina</taxon>
        <taxon>Agaricomycetes</taxon>
        <taxon>Polyporales</taxon>
        <taxon>Adustoporiaceae</taxon>
        <taxon>Rhodonia</taxon>
    </lineage>
</organism>
<feature type="region of interest" description="Disordered" evidence="1">
    <location>
        <begin position="646"/>
        <end position="942"/>
    </location>
</feature>
<feature type="compositionally biased region" description="Pro residues" evidence="1">
    <location>
        <begin position="869"/>
        <end position="879"/>
    </location>
</feature>
<feature type="region of interest" description="Disordered" evidence="1">
    <location>
        <begin position="1"/>
        <end position="102"/>
    </location>
</feature>
<feature type="compositionally biased region" description="Polar residues" evidence="1">
    <location>
        <begin position="494"/>
        <end position="512"/>
    </location>
</feature>